<dbReference type="RefSeq" id="WP_272736692.1">
    <property type="nucleotide sequence ID" value="NZ_CP116942.1"/>
</dbReference>
<evidence type="ECO:0008006" key="3">
    <source>
        <dbReference type="Google" id="ProtNLM"/>
    </source>
</evidence>
<dbReference type="PANTHER" id="PTHR18895">
    <property type="entry name" value="HEMK METHYLTRANSFERASE"/>
    <property type="match status" value="1"/>
</dbReference>
<dbReference type="PANTHER" id="PTHR18895:SF74">
    <property type="entry name" value="MTRF1L RELEASE FACTOR GLUTAMINE METHYLTRANSFERASE"/>
    <property type="match status" value="1"/>
</dbReference>
<evidence type="ECO:0000313" key="1">
    <source>
        <dbReference type="EMBL" id="WCO67170.1"/>
    </source>
</evidence>
<proteinExistence type="predicted"/>
<dbReference type="EMBL" id="CP116942">
    <property type="protein sequence ID" value="WCO67170.1"/>
    <property type="molecule type" value="Genomic_DNA"/>
</dbReference>
<evidence type="ECO:0000313" key="2">
    <source>
        <dbReference type="Proteomes" id="UP001216390"/>
    </source>
</evidence>
<dbReference type="InterPro" id="IPR029063">
    <property type="entry name" value="SAM-dependent_MTases_sf"/>
</dbReference>
<dbReference type="Gene3D" id="3.40.50.150">
    <property type="entry name" value="Vaccinia Virus protein VP39"/>
    <property type="match status" value="1"/>
</dbReference>
<dbReference type="Proteomes" id="UP001216390">
    <property type="component" value="Chromosome"/>
</dbReference>
<gene>
    <name evidence="1" type="ORF">PO878_00340</name>
</gene>
<organism evidence="1 2">
    <name type="scientific">Iamia majanohamensis</name>
    <dbReference type="NCBI Taxonomy" id="467976"/>
    <lineage>
        <taxon>Bacteria</taxon>
        <taxon>Bacillati</taxon>
        <taxon>Actinomycetota</taxon>
        <taxon>Acidimicrobiia</taxon>
        <taxon>Acidimicrobiales</taxon>
        <taxon>Iamiaceae</taxon>
        <taxon>Iamia</taxon>
    </lineage>
</organism>
<dbReference type="AlphaFoldDB" id="A0AAE9Y5W5"/>
<reference evidence="1" key="1">
    <citation type="submission" date="2023-01" db="EMBL/GenBank/DDBJ databases">
        <title>The diversity of Class Acidimicrobiia in South China Sea sediment environments and the proposal of Iamia marina sp. nov., a novel species of the genus Iamia.</title>
        <authorList>
            <person name="He Y."/>
            <person name="Tian X."/>
        </authorList>
    </citation>
    <scope>NUCLEOTIDE SEQUENCE</scope>
    <source>
        <strain evidence="1">DSM 19957</strain>
    </source>
</reference>
<dbReference type="SUPFAM" id="SSF53335">
    <property type="entry name" value="S-adenosyl-L-methionine-dependent methyltransferases"/>
    <property type="match status" value="1"/>
</dbReference>
<protein>
    <recommendedName>
        <fullName evidence="3">Release factor glutamine methyltransferase</fullName>
    </recommendedName>
</protein>
<keyword evidence="2" id="KW-1185">Reference proteome</keyword>
<dbReference type="InterPro" id="IPR050320">
    <property type="entry name" value="N5-glutamine_MTase"/>
</dbReference>
<accession>A0AAE9Y5W5</accession>
<name>A0AAE9Y5W5_9ACTN</name>
<dbReference type="KEGG" id="ima:PO878_00340"/>
<sequence>MLIDRAAVVARLAAAGCVAPDEEADALLAAGPDDATLAAWLRRREDGEPLAWLTGTTTFAGRALHVAPGTYVPRPRTEDLARRAAGALPPGGRAADLCTGVGAVAAALRAAVPSATVVGTDRDPVAAACARRNGVATVVADLAAPLGGDGAWDVVTAVCPYVPTGEVAFLPRDVQRHEPRPALDGGPDGLAVARRVVGAAARLLRPGGRLLLELGGHQDEALARDLAAAGFTAAEPWHDDDGDLRGLTARRTA</sequence>